<proteinExistence type="predicted"/>
<evidence type="ECO:0000313" key="3">
    <source>
        <dbReference type="Proteomes" id="UP001293254"/>
    </source>
</evidence>
<reference evidence="2" key="2">
    <citation type="journal article" date="2024" name="Plant">
        <title>Genomic evolution and insights into agronomic trait innovations of Sesamum species.</title>
        <authorList>
            <person name="Miao H."/>
            <person name="Wang L."/>
            <person name="Qu L."/>
            <person name="Liu H."/>
            <person name="Sun Y."/>
            <person name="Le M."/>
            <person name="Wang Q."/>
            <person name="Wei S."/>
            <person name="Zheng Y."/>
            <person name="Lin W."/>
            <person name="Duan Y."/>
            <person name="Cao H."/>
            <person name="Xiong S."/>
            <person name="Wang X."/>
            <person name="Wei L."/>
            <person name="Li C."/>
            <person name="Ma Q."/>
            <person name="Ju M."/>
            <person name="Zhao R."/>
            <person name="Li G."/>
            <person name="Mu C."/>
            <person name="Tian Q."/>
            <person name="Mei H."/>
            <person name="Zhang T."/>
            <person name="Gao T."/>
            <person name="Zhang H."/>
        </authorList>
    </citation>
    <scope>NUCLEOTIDE SEQUENCE</scope>
    <source>
        <strain evidence="2">3651</strain>
    </source>
</reference>
<evidence type="ECO:0000313" key="2">
    <source>
        <dbReference type="EMBL" id="KAK4421604.1"/>
    </source>
</evidence>
<feature type="transmembrane region" description="Helical" evidence="1">
    <location>
        <begin position="195"/>
        <end position="219"/>
    </location>
</feature>
<keyword evidence="1" id="KW-0812">Transmembrane</keyword>
<dbReference type="Proteomes" id="UP001293254">
    <property type="component" value="Unassembled WGS sequence"/>
</dbReference>
<dbReference type="AlphaFoldDB" id="A0AAE1Y1Q0"/>
<keyword evidence="1" id="KW-0472">Membrane</keyword>
<gene>
    <name evidence="2" type="ORF">Salat_2111000</name>
</gene>
<dbReference type="EMBL" id="JACGWO010000008">
    <property type="protein sequence ID" value="KAK4421604.1"/>
    <property type="molecule type" value="Genomic_DNA"/>
</dbReference>
<reference evidence="2" key="1">
    <citation type="submission" date="2020-06" db="EMBL/GenBank/DDBJ databases">
        <authorList>
            <person name="Li T."/>
            <person name="Hu X."/>
            <person name="Zhang T."/>
            <person name="Song X."/>
            <person name="Zhang H."/>
            <person name="Dai N."/>
            <person name="Sheng W."/>
            <person name="Hou X."/>
            <person name="Wei L."/>
        </authorList>
    </citation>
    <scope>NUCLEOTIDE SEQUENCE</scope>
    <source>
        <strain evidence="2">3651</strain>
        <tissue evidence="2">Leaf</tissue>
    </source>
</reference>
<comment type="caution">
    <text evidence="2">The sequence shown here is derived from an EMBL/GenBank/DDBJ whole genome shotgun (WGS) entry which is preliminary data.</text>
</comment>
<organism evidence="2 3">
    <name type="scientific">Sesamum alatum</name>
    <dbReference type="NCBI Taxonomy" id="300844"/>
    <lineage>
        <taxon>Eukaryota</taxon>
        <taxon>Viridiplantae</taxon>
        <taxon>Streptophyta</taxon>
        <taxon>Embryophyta</taxon>
        <taxon>Tracheophyta</taxon>
        <taxon>Spermatophyta</taxon>
        <taxon>Magnoliopsida</taxon>
        <taxon>eudicotyledons</taxon>
        <taxon>Gunneridae</taxon>
        <taxon>Pentapetalae</taxon>
        <taxon>asterids</taxon>
        <taxon>lamiids</taxon>
        <taxon>Lamiales</taxon>
        <taxon>Pedaliaceae</taxon>
        <taxon>Sesamum</taxon>
    </lineage>
</organism>
<evidence type="ECO:0000256" key="1">
    <source>
        <dbReference type="SAM" id="Phobius"/>
    </source>
</evidence>
<sequence length="283" mass="29422">MPGGSLSDTSSSSRRPLRGSQVFGVFDSFVAQPVGSDGAVTAVNHAGVAVSSMAGPSSSFGRGPSKFAQPIIKEPPLIQEAAPIGLVGSKSGPSRSDPPGFKQVDPSKWLDRPFFFSAGLSFNPSPVLTPESVQHQISPSHAVLGTLAPSEFSPVPIGSLGDPSIPRLPSAPSLGDVNLVEVPLGKTMVWDLSRFFGLTPLLVICCFLVAGVFGVALVLNGSTSQGNADGPLQQLHASRLGLLCWSKHTYGSIDKRIKQLEDQLAGISNLVLTSGTKQIQSAL</sequence>
<keyword evidence="3" id="KW-1185">Reference proteome</keyword>
<protein>
    <submittedName>
        <fullName evidence="2">Uncharacterized protein</fullName>
    </submittedName>
</protein>
<accession>A0AAE1Y1Q0</accession>
<keyword evidence="1" id="KW-1133">Transmembrane helix</keyword>
<name>A0AAE1Y1Q0_9LAMI</name>